<reference evidence="2 3" key="1">
    <citation type="submission" date="2022-05" db="EMBL/GenBank/DDBJ databases">
        <title>A multi-omics perspective on studying reproductive biology in Daphnia sinensis.</title>
        <authorList>
            <person name="Jia J."/>
        </authorList>
    </citation>
    <scope>NUCLEOTIDE SEQUENCE [LARGE SCALE GENOMIC DNA]</scope>
    <source>
        <strain evidence="2 3">WSL</strain>
    </source>
</reference>
<organism evidence="2 3">
    <name type="scientific">Daphnia sinensis</name>
    <dbReference type="NCBI Taxonomy" id="1820382"/>
    <lineage>
        <taxon>Eukaryota</taxon>
        <taxon>Metazoa</taxon>
        <taxon>Ecdysozoa</taxon>
        <taxon>Arthropoda</taxon>
        <taxon>Crustacea</taxon>
        <taxon>Branchiopoda</taxon>
        <taxon>Diplostraca</taxon>
        <taxon>Cladocera</taxon>
        <taxon>Anomopoda</taxon>
        <taxon>Daphniidae</taxon>
        <taxon>Daphnia</taxon>
        <taxon>Daphnia similis group</taxon>
    </lineage>
</organism>
<name>A0AAD5LMC0_9CRUS</name>
<feature type="region of interest" description="Disordered" evidence="1">
    <location>
        <begin position="1"/>
        <end position="29"/>
    </location>
</feature>
<protein>
    <submittedName>
        <fullName evidence="2">Uncharacterized protein</fullName>
    </submittedName>
</protein>
<feature type="compositionally biased region" description="Polar residues" evidence="1">
    <location>
        <begin position="18"/>
        <end position="27"/>
    </location>
</feature>
<evidence type="ECO:0000313" key="3">
    <source>
        <dbReference type="Proteomes" id="UP000820818"/>
    </source>
</evidence>
<evidence type="ECO:0000256" key="1">
    <source>
        <dbReference type="SAM" id="MobiDB-lite"/>
    </source>
</evidence>
<comment type="caution">
    <text evidence="2">The sequence shown here is derived from an EMBL/GenBank/DDBJ whole genome shotgun (WGS) entry which is preliminary data.</text>
</comment>
<accession>A0AAD5LMC0</accession>
<evidence type="ECO:0000313" key="2">
    <source>
        <dbReference type="EMBL" id="KAI9565345.1"/>
    </source>
</evidence>
<sequence length="55" mass="6497">MERAAVRREGTYIRDGRGQNQSDTNVKNMMRPLVARAKPTLREELQSEFRPCNRY</sequence>
<proteinExistence type="predicted"/>
<keyword evidence="3" id="KW-1185">Reference proteome</keyword>
<gene>
    <name evidence="2" type="ORF">GHT06_009137</name>
</gene>
<dbReference type="Proteomes" id="UP000820818">
    <property type="component" value="Linkage Group LG1"/>
</dbReference>
<feature type="compositionally biased region" description="Basic and acidic residues" evidence="1">
    <location>
        <begin position="1"/>
        <end position="17"/>
    </location>
</feature>
<dbReference type="EMBL" id="WJBH02000001">
    <property type="protein sequence ID" value="KAI9565345.1"/>
    <property type="molecule type" value="Genomic_DNA"/>
</dbReference>
<dbReference type="AlphaFoldDB" id="A0AAD5LMC0"/>